<evidence type="ECO:0000313" key="2">
    <source>
        <dbReference type="Proteomes" id="UP000813824"/>
    </source>
</evidence>
<dbReference type="AlphaFoldDB" id="A0A8K0USG2"/>
<name>A0A8K0USG2_9AGAR</name>
<keyword evidence="2" id="KW-1185">Reference proteome</keyword>
<evidence type="ECO:0000313" key="1">
    <source>
        <dbReference type="EMBL" id="KAH8102403.1"/>
    </source>
</evidence>
<proteinExistence type="predicted"/>
<organism evidence="1 2">
    <name type="scientific">Cristinia sonorae</name>
    <dbReference type="NCBI Taxonomy" id="1940300"/>
    <lineage>
        <taxon>Eukaryota</taxon>
        <taxon>Fungi</taxon>
        <taxon>Dikarya</taxon>
        <taxon>Basidiomycota</taxon>
        <taxon>Agaricomycotina</taxon>
        <taxon>Agaricomycetes</taxon>
        <taxon>Agaricomycetidae</taxon>
        <taxon>Agaricales</taxon>
        <taxon>Pleurotineae</taxon>
        <taxon>Stephanosporaceae</taxon>
        <taxon>Cristinia</taxon>
    </lineage>
</organism>
<reference evidence="1" key="1">
    <citation type="journal article" date="2021" name="New Phytol.">
        <title>Evolutionary innovations through gain and loss of genes in the ectomycorrhizal Boletales.</title>
        <authorList>
            <person name="Wu G."/>
            <person name="Miyauchi S."/>
            <person name="Morin E."/>
            <person name="Kuo A."/>
            <person name="Drula E."/>
            <person name="Varga T."/>
            <person name="Kohler A."/>
            <person name="Feng B."/>
            <person name="Cao Y."/>
            <person name="Lipzen A."/>
            <person name="Daum C."/>
            <person name="Hundley H."/>
            <person name="Pangilinan J."/>
            <person name="Johnson J."/>
            <person name="Barry K."/>
            <person name="LaButti K."/>
            <person name="Ng V."/>
            <person name="Ahrendt S."/>
            <person name="Min B."/>
            <person name="Choi I.G."/>
            <person name="Park H."/>
            <person name="Plett J.M."/>
            <person name="Magnuson J."/>
            <person name="Spatafora J.W."/>
            <person name="Nagy L.G."/>
            <person name="Henrissat B."/>
            <person name="Grigoriev I.V."/>
            <person name="Yang Z.L."/>
            <person name="Xu J."/>
            <person name="Martin F.M."/>
        </authorList>
    </citation>
    <scope>NUCLEOTIDE SEQUENCE</scope>
    <source>
        <strain evidence="1">KKN 215</strain>
    </source>
</reference>
<dbReference type="Proteomes" id="UP000813824">
    <property type="component" value="Unassembled WGS sequence"/>
</dbReference>
<sequence length="252" mass="28345">MRGKQNLTSPVSIMGTIMMKHGLDAKFWPTLWSGTLLPGWMGNRVGRRAEEWPVHTNIQQLLCTSIADERDAVEWLSVTEQATTGIPPWIRVLQLVETRACGHEMGGRCCRGLWMLSSVGLGEQASSFPGCECASHAAQYPHGLEAPLAAQVPRWLSIHKVATATLWRYPWLRDCHEETNRRHSARPPAEHKCREMIIRDGRLERCGVDGDMRLLAGGPDRAKRCFPSFVLSLRCFSFNFAIFSKRLPPPSI</sequence>
<dbReference type="EMBL" id="JAEVFJ010000009">
    <property type="protein sequence ID" value="KAH8102403.1"/>
    <property type="molecule type" value="Genomic_DNA"/>
</dbReference>
<accession>A0A8K0USG2</accession>
<comment type="caution">
    <text evidence="1">The sequence shown here is derived from an EMBL/GenBank/DDBJ whole genome shotgun (WGS) entry which is preliminary data.</text>
</comment>
<protein>
    <submittedName>
        <fullName evidence="1">Uncharacterized protein</fullName>
    </submittedName>
</protein>
<gene>
    <name evidence="1" type="ORF">BXZ70DRAFT_779242</name>
</gene>